<protein>
    <submittedName>
        <fullName evidence="3">Uncharacterized protein</fullName>
    </submittedName>
</protein>
<accession>A0A915KPN4</accession>
<evidence type="ECO:0000256" key="1">
    <source>
        <dbReference type="SAM" id="MobiDB-lite"/>
    </source>
</evidence>
<sequence>MFKTASTIMVYCSQKISNADIIQPAASYNIDGSSFIPPETTGALAIVFFVAYSGKTSRRRLNPKSADDQRARRTAEVEPHRDNSKDTVS</sequence>
<feature type="compositionally biased region" description="Basic and acidic residues" evidence="1">
    <location>
        <begin position="65"/>
        <end position="89"/>
    </location>
</feature>
<dbReference type="AlphaFoldDB" id="A0A915KPN4"/>
<evidence type="ECO:0000313" key="2">
    <source>
        <dbReference type="Proteomes" id="UP000887565"/>
    </source>
</evidence>
<organism evidence="2 3">
    <name type="scientific">Romanomermis culicivorax</name>
    <name type="common">Nematode worm</name>
    <dbReference type="NCBI Taxonomy" id="13658"/>
    <lineage>
        <taxon>Eukaryota</taxon>
        <taxon>Metazoa</taxon>
        <taxon>Ecdysozoa</taxon>
        <taxon>Nematoda</taxon>
        <taxon>Enoplea</taxon>
        <taxon>Dorylaimia</taxon>
        <taxon>Mermithida</taxon>
        <taxon>Mermithoidea</taxon>
        <taxon>Mermithidae</taxon>
        <taxon>Romanomermis</taxon>
    </lineage>
</organism>
<proteinExistence type="predicted"/>
<dbReference type="Proteomes" id="UP000887565">
    <property type="component" value="Unplaced"/>
</dbReference>
<keyword evidence="2" id="KW-1185">Reference proteome</keyword>
<dbReference type="WBParaSite" id="nRc.2.0.1.t40419-RA">
    <property type="protein sequence ID" value="nRc.2.0.1.t40419-RA"/>
    <property type="gene ID" value="nRc.2.0.1.g40419"/>
</dbReference>
<reference evidence="3" key="1">
    <citation type="submission" date="2022-11" db="UniProtKB">
        <authorList>
            <consortium name="WormBaseParasite"/>
        </authorList>
    </citation>
    <scope>IDENTIFICATION</scope>
</reference>
<evidence type="ECO:0000313" key="3">
    <source>
        <dbReference type="WBParaSite" id="nRc.2.0.1.t40419-RA"/>
    </source>
</evidence>
<feature type="region of interest" description="Disordered" evidence="1">
    <location>
        <begin position="57"/>
        <end position="89"/>
    </location>
</feature>
<name>A0A915KPN4_ROMCU</name>